<proteinExistence type="predicted"/>
<organism evidence="2 3">
    <name type="scientific">Deferribacter desulfuricans (strain DSM 14783 / JCM 11476 / NBRC 101012 / SSM1)</name>
    <dbReference type="NCBI Taxonomy" id="639282"/>
    <lineage>
        <taxon>Bacteria</taxon>
        <taxon>Pseudomonadati</taxon>
        <taxon>Deferribacterota</taxon>
        <taxon>Deferribacteres</taxon>
        <taxon>Deferribacterales</taxon>
        <taxon>Deferribacteraceae</taxon>
        <taxon>Deferribacter</taxon>
    </lineage>
</organism>
<evidence type="ECO:0000259" key="1">
    <source>
        <dbReference type="Pfam" id="PF03625"/>
    </source>
</evidence>
<evidence type="ECO:0000313" key="3">
    <source>
        <dbReference type="Proteomes" id="UP000001520"/>
    </source>
</evidence>
<dbReference type="Pfam" id="PF03625">
    <property type="entry name" value="DUF302"/>
    <property type="match status" value="1"/>
</dbReference>
<dbReference type="CDD" id="cd14797">
    <property type="entry name" value="DUF302"/>
    <property type="match status" value="1"/>
</dbReference>
<gene>
    <name evidence="2" type="ordered locus">DEFDS_0307</name>
</gene>
<dbReference type="InterPro" id="IPR035923">
    <property type="entry name" value="TT1751-like_sf"/>
</dbReference>
<accession>D3PB38</accession>
<evidence type="ECO:0000313" key="2">
    <source>
        <dbReference type="EMBL" id="BAI79811.1"/>
    </source>
</evidence>
<dbReference type="AlphaFoldDB" id="D3PB38"/>
<feature type="domain" description="DUF302" evidence="1">
    <location>
        <begin position="35"/>
        <end position="98"/>
    </location>
</feature>
<dbReference type="EMBL" id="AP011529">
    <property type="protein sequence ID" value="BAI79811.1"/>
    <property type="molecule type" value="Genomic_DNA"/>
</dbReference>
<dbReference type="Gene3D" id="3.30.310.70">
    <property type="entry name" value="TT1751-like domain"/>
    <property type="match status" value="1"/>
</dbReference>
<dbReference type="InterPro" id="IPR005180">
    <property type="entry name" value="DUF302"/>
</dbReference>
<dbReference type="PANTHER" id="PTHR38342">
    <property type="entry name" value="SLR5037 PROTEIN"/>
    <property type="match status" value="1"/>
</dbReference>
<dbReference type="KEGG" id="ddf:DEFDS_0307"/>
<dbReference type="InterPro" id="IPR016796">
    <property type="entry name" value="UCP021774"/>
</dbReference>
<dbReference type="Proteomes" id="UP000001520">
    <property type="component" value="Chromosome"/>
</dbReference>
<dbReference type="OrthoDB" id="9791067at2"/>
<dbReference type="SUPFAM" id="SSF103247">
    <property type="entry name" value="TT1751-like"/>
    <property type="match status" value="1"/>
</dbReference>
<dbReference type="HOGENOM" id="CLU_126998_1_1_0"/>
<name>D3PB38_DEFDS</name>
<dbReference type="PANTHER" id="PTHR38342:SF1">
    <property type="entry name" value="SLR5037 PROTEIN"/>
    <property type="match status" value="1"/>
</dbReference>
<dbReference type="eggNOG" id="COG3439">
    <property type="taxonomic scope" value="Bacteria"/>
</dbReference>
<sequence>MNYYLSKKVSYSFDETVLKTKELLKVVGFGVLYELDMKSLLKEKIDVDIEKYFILGACNPHFGYKALQTEPNIGTVIPCNVVIRKISDNETEVSTINPVKQMSIVENTDLEEIANEIFSRLSNVISRL</sequence>
<dbReference type="RefSeq" id="WP_013007059.1">
    <property type="nucleotide sequence ID" value="NC_013939.1"/>
</dbReference>
<keyword evidence="3" id="KW-1185">Reference proteome</keyword>
<reference evidence="2 3" key="1">
    <citation type="journal article" date="2010" name="DNA Res.">
        <title>Bacterial lifestyle in a deep-sea hydrothermal vent chimney revealed by the genome sequence of the thermophilic bacterium Deferribacter desulfuricans SSM1.</title>
        <authorList>
            <person name="Takaki Y."/>
            <person name="Shimamura S."/>
            <person name="Nakagawa S."/>
            <person name="Fukuhara Y."/>
            <person name="Horikawa H."/>
            <person name="Ankai A."/>
            <person name="Harada T."/>
            <person name="Hosoyama A."/>
            <person name="Oguchi A."/>
            <person name="Fukui S."/>
            <person name="Fujita N."/>
            <person name="Takami H."/>
            <person name="Takai K."/>
        </authorList>
    </citation>
    <scope>NUCLEOTIDE SEQUENCE [LARGE SCALE GENOMIC DNA]</scope>
    <source>
        <strain evidence="3">DSM 14783 / JCM 11476 / NBRC 101012 / SSM1</strain>
    </source>
</reference>
<dbReference type="STRING" id="639282.DEFDS_0307"/>
<protein>
    <recommendedName>
        <fullName evidence="1">DUF302 domain-containing protein</fullName>
    </recommendedName>
</protein>
<dbReference type="PIRSF" id="PIRSF021774">
    <property type="entry name" value="UCP021774"/>
    <property type="match status" value="1"/>
</dbReference>